<reference evidence="4" key="1">
    <citation type="submission" date="2017-02" db="UniProtKB">
        <authorList>
            <consortium name="WormBaseParasite"/>
        </authorList>
    </citation>
    <scope>IDENTIFICATION</scope>
</reference>
<dbReference type="EMBL" id="UZAG01017138">
    <property type="protein sequence ID" value="VDO33048.1"/>
    <property type="molecule type" value="Genomic_DNA"/>
</dbReference>
<sequence length="107" mass="11853">MASAPDTFSTNGTNGILNGTNINVSPTTITNSLHKHQKWLIDKKRHIINVLLITALLLILFGIFMVFGRHNKNVPSKVSVGNESRSDKYSNISSLQQIGYDKQSLQT</sequence>
<gene>
    <name evidence="2" type="ORF">BTMF_LOCUS9755</name>
</gene>
<evidence type="ECO:0000313" key="3">
    <source>
        <dbReference type="Proteomes" id="UP000280834"/>
    </source>
</evidence>
<dbReference type="AlphaFoldDB" id="A0A0R3QVG9"/>
<evidence type="ECO:0000313" key="4">
    <source>
        <dbReference type="WBParaSite" id="BTMF_0001172701-mRNA-1"/>
    </source>
</evidence>
<evidence type="ECO:0000313" key="2">
    <source>
        <dbReference type="EMBL" id="VDO33048.1"/>
    </source>
</evidence>
<dbReference type="WBParaSite" id="BTMF_0001172701-mRNA-1">
    <property type="protein sequence ID" value="BTMF_0001172701-mRNA-1"/>
    <property type="gene ID" value="BTMF_0001172701"/>
</dbReference>
<keyword evidence="1" id="KW-1133">Transmembrane helix</keyword>
<keyword evidence="1" id="KW-0472">Membrane</keyword>
<dbReference type="STRING" id="42155.A0A0R3QVG9"/>
<proteinExistence type="predicted"/>
<name>A0A0R3QVG9_9BILA</name>
<feature type="transmembrane region" description="Helical" evidence="1">
    <location>
        <begin position="47"/>
        <end position="67"/>
    </location>
</feature>
<accession>A0A0R3QVG9</accession>
<keyword evidence="1" id="KW-0812">Transmembrane</keyword>
<organism evidence="4">
    <name type="scientific">Brugia timori</name>
    <dbReference type="NCBI Taxonomy" id="42155"/>
    <lineage>
        <taxon>Eukaryota</taxon>
        <taxon>Metazoa</taxon>
        <taxon>Ecdysozoa</taxon>
        <taxon>Nematoda</taxon>
        <taxon>Chromadorea</taxon>
        <taxon>Rhabditida</taxon>
        <taxon>Spirurina</taxon>
        <taxon>Spiruromorpha</taxon>
        <taxon>Filarioidea</taxon>
        <taxon>Onchocercidae</taxon>
        <taxon>Brugia</taxon>
    </lineage>
</organism>
<protein>
    <submittedName>
        <fullName evidence="2 4">Uncharacterized protein</fullName>
    </submittedName>
</protein>
<evidence type="ECO:0000256" key="1">
    <source>
        <dbReference type="SAM" id="Phobius"/>
    </source>
</evidence>
<keyword evidence="3" id="KW-1185">Reference proteome</keyword>
<reference evidence="2 3" key="2">
    <citation type="submission" date="2018-11" db="EMBL/GenBank/DDBJ databases">
        <authorList>
            <consortium name="Pathogen Informatics"/>
        </authorList>
    </citation>
    <scope>NUCLEOTIDE SEQUENCE [LARGE SCALE GENOMIC DNA]</scope>
</reference>
<dbReference type="Proteomes" id="UP000280834">
    <property type="component" value="Unassembled WGS sequence"/>
</dbReference>